<gene>
    <name evidence="7" type="ORF">RDB_LOCUS70941</name>
</gene>
<proteinExistence type="inferred from homology"/>
<keyword evidence="4" id="KW-1133">Transmembrane helix</keyword>
<dbReference type="Gene3D" id="3.90.70.10">
    <property type="entry name" value="Cysteine proteinases"/>
    <property type="match status" value="1"/>
</dbReference>
<dbReference type="InterPro" id="IPR001394">
    <property type="entry name" value="Peptidase_C19_UCH"/>
</dbReference>
<evidence type="ECO:0000313" key="8">
    <source>
        <dbReference type="Proteomes" id="UP000663831"/>
    </source>
</evidence>
<accession>A0A8H3BEK4</accession>
<feature type="region of interest" description="Disordered" evidence="3">
    <location>
        <begin position="1594"/>
        <end position="1643"/>
    </location>
</feature>
<dbReference type="Pfam" id="PF00443">
    <property type="entry name" value="UCH"/>
    <property type="match status" value="1"/>
</dbReference>
<dbReference type="InterPro" id="IPR038765">
    <property type="entry name" value="Papain-like_cys_pep_sf"/>
</dbReference>
<dbReference type="PROSITE" id="PS00973">
    <property type="entry name" value="USP_2"/>
    <property type="match status" value="1"/>
</dbReference>
<dbReference type="SUPFAM" id="SSF54001">
    <property type="entry name" value="Cysteine proteinases"/>
    <property type="match status" value="1"/>
</dbReference>
<dbReference type="GO" id="GO:0004197">
    <property type="term" value="F:cysteine-type endopeptidase activity"/>
    <property type="evidence" value="ECO:0007669"/>
    <property type="project" value="InterPro"/>
</dbReference>
<comment type="caution">
    <text evidence="7">The sequence shown here is derived from an EMBL/GenBank/DDBJ whole genome shotgun (WGS) entry which is preliminary data.</text>
</comment>
<evidence type="ECO:0000313" key="7">
    <source>
        <dbReference type="EMBL" id="CAE6455745.1"/>
    </source>
</evidence>
<feature type="domain" description="DUSP" evidence="6">
    <location>
        <begin position="1265"/>
        <end position="1375"/>
    </location>
</feature>
<organism evidence="7 8">
    <name type="scientific">Rhizoctonia solani</name>
    <dbReference type="NCBI Taxonomy" id="456999"/>
    <lineage>
        <taxon>Eukaryota</taxon>
        <taxon>Fungi</taxon>
        <taxon>Dikarya</taxon>
        <taxon>Basidiomycota</taxon>
        <taxon>Agaricomycotina</taxon>
        <taxon>Agaricomycetes</taxon>
        <taxon>Cantharellales</taxon>
        <taxon>Ceratobasidiaceae</taxon>
        <taxon>Rhizoctonia</taxon>
    </lineage>
</organism>
<dbReference type="GO" id="GO:0004843">
    <property type="term" value="F:cysteine-type deubiquitinase activity"/>
    <property type="evidence" value="ECO:0007669"/>
    <property type="project" value="InterPro"/>
</dbReference>
<evidence type="ECO:0000256" key="4">
    <source>
        <dbReference type="SAM" id="Phobius"/>
    </source>
</evidence>
<dbReference type="SUPFAM" id="SSF54236">
    <property type="entry name" value="Ubiquitin-like"/>
    <property type="match status" value="1"/>
</dbReference>
<dbReference type="PROSITE" id="PS50235">
    <property type="entry name" value="USP_3"/>
    <property type="match status" value="1"/>
</dbReference>
<dbReference type="SUPFAM" id="SSF90209">
    <property type="entry name" value="Ran binding protein zinc finger-like"/>
    <property type="match status" value="1"/>
</dbReference>
<dbReference type="InterPro" id="IPR029071">
    <property type="entry name" value="Ubiquitin-like_domsf"/>
</dbReference>
<name>A0A8H3BEK4_9AGAM</name>
<dbReference type="GO" id="GO:0016579">
    <property type="term" value="P:protein deubiquitination"/>
    <property type="evidence" value="ECO:0007669"/>
    <property type="project" value="InterPro"/>
</dbReference>
<feature type="region of interest" description="Disordered" evidence="3">
    <location>
        <begin position="1030"/>
        <end position="1079"/>
    </location>
</feature>
<feature type="transmembrane region" description="Helical" evidence="4">
    <location>
        <begin position="26"/>
        <end position="50"/>
    </location>
</feature>
<dbReference type="Gene3D" id="3.30.2230.10">
    <property type="entry name" value="DUSP-like"/>
    <property type="match status" value="1"/>
</dbReference>
<comment type="similarity">
    <text evidence="1">Belongs to the peptidase C19 family.</text>
</comment>
<feature type="domain" description="USP" evidence="5">
    <location>
        <begin position="633"/>
        <end position="938"/>
    </location>
</feature>
<evidence type="ECO:0000259" key="6">
    <source>
        <dbReference type="PROSITE" id="PS51283"/>
    </source>
</evidence>
<dbReference type="Gene3D" id="2.30.30.380">
    <property type="entry name" value="Zn-finger domain of Sec23/24"/>
    <property type="match status" value="1"/>
</dbReference>
<feature type="transmembrane region" description="Helical" evidence="4">
    <location>
        <begin position="404"/>
        <end position="424"/>
    </location>
</feature>
<evidence type="ECO:0000256" key="3">
    <source>
        <dbReference type="SAM" id="MobiDB-lite"/>
    </source>
</evidence>
<dbReference type="GO" id="GO:0016255">
    <property type="term" value="P:attachment of GPI anchor to protein"/>
    <property type="evidence" value="ECO:0007669"/>
    <property type="project" value="TreeGrafter"/>
</dbReference>
<feature type="coiled-coil region" evidence="2">
    <location>
        <begin position="962"/>
        <end position="996"/>
    </location>
</feature>
<dbReference type="InterPro" id="IPR044743">
    <property type="entry name" value="Ubl_USP48"/>
</dbReference>
<keyword evidence="4" id="KW-0812">Transmembrane</keyword>
<evidence type="ECO:0000256" key="1">
    <source>
        <dbReference type="ARBA" id="ARBA00009085"/>
    </source>
</evidence>
<evidence type="ECO:0000259" key="5">
    <source>
        <dbReference type="PROSITE" id="PS50235"/>
    </source>
</evidence>
<dbReference type="InterPro" id="IPR035927">
    <property type="entry name" value="DUSP-like_sf"/>
</dbReference>
<dbReference type="Proteomes" id="UP000663831">
    <property type="component" value="Unassembled WGS sequence"/>
</dbReference>
<dbReference type="CDD" id="cd01795">
    <property type="entry name" value="Ubl_USP48"/>
    <property type="match status" value="1"/>
</dbReference>
<evidence type="ECO:0000256" key="2">
    <source>
        <dbReference type="SAM" id="Coils"/>
    </source>
</evidence>
<sequence length="1704" mass="190894">MQLSNSEHFDNGEGAGRAKAIARRRVIFGVIGRILPWLRIALFFTGVIWLCCVPLAQMGRGTYIDENALQPGQVNTYWSWREVHAADRYLEDLEKLRDTNATSQQRASYFRDELAKLGLPAAVQPYTIYAPTGDIEGANAYSIYAAPRSSGSEAIVLSASWKSLKWDEDGSLNLRGYTLWAKDIIFVINDGYMDGMHAWLSAYHGFEHANLETQPLSLLGGVIWTALCIDYPGHSFSHLGVYFEGLNGRLPNQDLLNSVLNIARYSNGVSVLAYDILDHLRTDHPSDFGSWMNYLWTYVPKTIQKLLNDPNMKLFENRADIVSRGIAWQASGRASGVHGLFHQYRIDAVTIYARPSHGPHGFFVLGKIIESTTRTMNNLLERLHASFFFYLLTSAQSFVKIGGYLPAAVIMSIAMTIGGLALWVEAGWFQAPVVVIEGVRKSESDDGEQVETSKQWVKRSRPVVDAFALVGCTHLLGTAMLFALGTKASVRVFNRQTNLTRDPPWQKQLRRPVPKGLARGERLSRSAFATAATFSEWGWVGTEVTAAEDIGPQHRAAACGFRKHICKNKFAPRADPPPTKSSAEDDVVVISSDDDEPECSIRACKANPNCCNHLGQRSWENEATARQSYLEAAELGDDPKDSTRNSTLPVGLKERPAMQTLFCRSGSKTSPSAPESPIYQLQITFGALQHSNEKAFNPVKLVECLGIRTGEQQDAQEFSKLFMSHLDNEFKKQENTLLRSLVTDQFEGRQVYGTRCATCQNASEHQSTFLEIEISLTSDCKLEDRLKANLEDEKLDGDNRYDCSTCETKQDAFRYLRLTHLPPVLHFSVLRFVFDAKDFSRKKSKHAITFPLSINMRPFLSEEGAEIWYELRGVLLHRGPSAYHGHYEAQVFDVTRNAWFQFNDEEVRELKLEDLVGKQTNTRSQASKDAYMLIYAQRDAPSLDASSLSVPKHAFDAVQQLNKEHLDSCEAYVRKKQELESEFSALREQKQEIYRTWQISDVDEVSVVLSKSAIEAWLSKELDKATFNHSARKTAEISQPVPTLPSSSRRPGSSPSPPPPNKILRMPDASQENHDDQNDAAAPDINQIVCTHGLLDPSESANMKRISMSAWERIQKLGIDASAIESNRICEDCTAASFNEKLYTLQHDDMVSRFDAYMGRDRGSGKEWWISKAWLKDWKLKRPKMHVNGCRDPIPDASRFRPDVYCEHDRLTPSQKFREKISTPALEVLKEAFPEFKPPDTETETCTICEAIAANDREASREARAKAEAERTRLSGFARREALGIVKSMRLVQGTYYIIPMSFVTQWRAWLAKPLIAPRPGPIVNDQFICKHEGLIIDPAEDEEMDGVVFTITTTEWETLSQLYGGGPCIECSLESDDNSGENKFESNRPLCQDCRKSRLSDYDHARINVYRLADGESLPNANNTTDQPAQSTEPDVIHIEDTDAESPTLSDASPPARALGSRKRPKPITTYGQRRSKRIRTAATAKKGKTFSIWASKDDTIRDVKRKIQDAEDILPFYQQLYLHCAELTDDTQTLLQVGFLRTDRLVLRAIEVMDEDEAVNWALTSGDVEPKTARPRDEGRAFGGTLLGSTYTAPALPDTSTEQPALPASPVPAIDTITEPGPSRENDTNEDQDMASVPSTLSDGIMDLDSRLAQELAAEDAESSFHILDDEAEATAVSCASCTYFNHPTLKYCEMCDTELVL</sequence>
<feature type="transmembrane region" description="Helical" evidence="4">
    <location>
        <begin position="463"/>
        <end position="485"/>
    </location>
</feature>
<dbReference type="InterPro" id="IPR007246">
    <property type="entry name" value="Gaa1"/>
</dbReference>
<dbReference type="SUPFAM" id="SSF143791">
    <property type="entry name" value="DUSP-like"/>
    <property type="match status" value="1"/>
</dbReference>
<keyword evidence="4" id="KW-0472">Membrane</keyword>
<dbReference type="InterPro" id="IPR006615">
    <property type="entry name" value="Pept_C19_DUSP"/>
</dbReference>
<reference evidence="7" key="1">
    <citation type="submission" date="2021-01" db="EMBL/GenBank/DDBJ databases">
        <authorList>
            <person name="Kaushik A."/>
        </authorList>
    </citation>
    <scope>NUCLEOTIDE SEQUENCE</scope>
    <source>
        <strain evidence="7">AG3-1AP</strain>
    </source>
</reference>
<dbReference type="EMBL" id="CAJMWV010002151">
    <property type="protein sequence ID" value="CAE6455745.1"/>
    <property type="molecule type" value="Genomic_DNA"/>
</dbReference>
<protein>
    <recommendedName>
        <fullName evidence="9">Ubiquitinyl hydrolase 1</fullName>
    </recommendedName>
</protein>
<evidence type="ECO:0008006" key="9">
    <source>
        <dbReference type="Google" id="ProtNLM"/>
    </source>
</evidence>
<dbReference type="InterPro" id="IPR018200">
    <property type="entry name" value="USP_CS"/>
</dbReference>
<dbReference type="InterPro" id="IPR028889">
    <property type="entry name" value="USP"/>
</dbReference>
<dbReference type="PROSITE" id="PS51283">
    <property type="entry name" value="DUSP"/>
    <property type="match status" value="1"/>
</dbReference>
<dbReference type="Gene3D" id="3.10.20.90">
    <property type="entry name" value="Phosphatidylinositol 3-kinase Catalytic Subunit, Chain A, domain 1"/>
    <property type="match status" value="1"/>
</dbReference>
<dbReference type="InterPro" id="IPR036443">
    <property type="entry name" value="Znf_RanBP2_sf"/>
</dbReference>
<dbReference type="PANTHER" id="PTHR13304">
    <property type="entry name" value="GLYCOSYLPHOSPHATIDYLINOSITOL ANCHOR ATTACHMENT 1 PROTEIN"/>
    <property type="match status" value="1"/>
</dbReference>
<keyword evidence="2" id="KW-0175">Coiled coil</keyword>
<dbReference type="Pfam" id="PF06337">
    <property type="entry name" value="DUSP"/>
    <property type="match status" value="1"/>
</dbReference>
<dbReference type="PANTHER" id="PTHR13304:SF0">
    <property type="entry name" value="GLYCOSYLPHOSPHATIDYLINOSITOL ANCHOR ATTACHMENT 1 PROTEIN"/>
    <property type="match status" value="1"/>
</dbReference>
<dbReference type="GO" id="GO:0042765">
    <property type="term" value="C:GPI-anchor transamidase complex"/>
    <property type="evidence" value="ECO:0007669"/>
    <property type="project" value="InterPro"/>
</dbReference>
<feature type="region of interest" description="Disordered" evidence="3">
    <location>
        <begin position="1443"/>
        <end position="1477"/>
    </location>
</feature>
<feature type="compositionally biased region" description="Polar residues" evidence="3">
    <location>
        <begin position="1594"/>
        <end position="1605"/>
    </location>
</feature>
<dbReference type="Pfam" id="PF04114">
    <property type="entry name" value="Gaa1"/>
    <property type="match status" value="1"/>
</dbReference>